<dbReference type="InterPro" id="IPR009057">
    <property type="entry name" value="Homeodomain-like_sf"/>
</dbReference>
<reference evidence="5 6" key="1">
    <citation type="journal article" date="2016" name="Nat. Commun.">
        <title>Thousands of microbial genomes shed light on interconnected biogeochemical processes in an aquifer system.</title>
        <authorList>
            <person name="Anantharaman K."/>
            <person name="Brown C.T."/>
            <person name="Hug L.A."/>
            <person name="Sharon I."/>
            <person name="Castelle C.J."/>
            <person name="Probst A.J."/>
            <person name="Thomas B.C."/>
            <person name="Singh A."/>
            <person name="Wilkins M.J."/>
            <person name="Karaoz U."/>
            <person name="Brodie E.L."/>
            <person name="Williams K.H."/>
            <person name="Hubbard S.S."/>
            <person name="Banfield J.F."/>
        </authorList>
    </citation>
    <scope>NUCLEOTIDE SEQUENCE [LARGE SCALE GENOMIC DNA]</scope>
</reference>
<dbReference type="PANTHER" id="PTHR46796">
    <property type="entry name" value="HTH-TYPE TRANSCRIPTIONAL ACTIVATOR RHAS-RELATED"/>
    <property type="match status" value="1"/>
</dbReference>
<proteinExistence type="predicted"/>
<organism evidence="5 6">
    <name type="scientific">Candidatus Raymondbacteria bacterium RIFOXYD12_FULL_49_13</name>
    <dbReference type="NCBI Taxonomy" id="1817890"/>
    <lineage>
        <taxon>Bacteria</taxon>
        <taxon>Raymondiibacteriota</taxon>
    </lineage>
</organism>
<dbReference type="EMBL" id="MFYX01000086">
    <property type="protein sequence ID" value="OGK03568.1"/>
    <property type="molecule type" value="Genomic_DNA"/>
</dbReference>
<evidence type="ECO:0000259" key="4">
    <source>
        <dbReference type="PROSITE" id="PS01124"/>
    </source>
</evidence>
<dbReference type="PANTHER" id="PTHR46796:SF12">
    <property type="entry name" value="HTH-TYPE DNA-BINDING TRANSCRIPTIONAL ACTIVATOR EUTR"/>
    <property type="match status" value="1"/>
</dbReference>
<sequence length="295" mass="33247">MNTTLFTGFNFEGIGAGKPQLRVLGAYNITHEYSKAPPRKFSHPFWVLSCRFTNHEYIRLHTVRNPWQQVMAGRIMLTPPGSLYWQDFSRVPAPTRGAFIAFTGGETLGLQEFTGNKKTLAVFLDPENRVSRAISDVARYAASLKAKAFCKVQSTLYGLMDQLLSAQPVDKKNHVWTLEGGGHPDRAERSFRLQVNEYLLARLAEKTVNRDIARRFSLSVPGLFKKLAAETDESPMKMLARLRIDRAKALLMQGEPLKVIAGRTGFWDAYHLSKVFKHYAGLSPRKYLKALVNAG</sequence>
<protein>
    <recommendedName>
        <fullName evidence="4">HTH araC/xylS-type domain-containing protein</fullName>
    </recommendedName>
</protein>
<dbReference type="PROSITE" id="PS01124">
    <property type="entry name" value="HTH_ARAC_FAMILY_2"/>
    <property type="match status" value="1"/>
</dbReference>
<evidence type="ECO:0000256" key="1">
    <source>
        <dbReference type="ARBA" id="ARBA00023015"/>
    </source>
</evidence>
<dbReference type="GO" id="GO:0003700">
    <property type="term" value="F:DNA-binding transcription factor activity"/>
    <property type="evidence" value="ECO:0007669"/>
    <property type="project" value="InterPro"/>
</dbReference>
<evidence type="ECO:0000256" key="2">
    <source>
        <dbReference type="ARBA" id="ARBA00023125"/>
    </source>
</evidence>
<keyword evidence="3" id="KW-0804">Transcription</keyword>
<dbReference type="SUPFAM" id="SSF46689">
    <property type="entry name" value="Homeodomain-like"/>
    <property type="match status" value="1"/>
</dbReference>
<dbReference type="SMART" id="SM00342">
    <property type="entry name" value="HTH_ARAC"/>
    <property type="match status" value="1"/>
</dbReference>
<evidence type="ECO:0000313" key="5">
    <source>
        <dbReference type="EMBL" id="OGK03568.1"/>
    </source>
</evidence>
<dbReference type="Proteomes" id="UP000179243">
    <property type="component" value="Unassembled WGS sequence"/>
</dbReference>
<dbReference type="InterPro" id="IPR018060">
    <property type="entry name" value="HTH_AraC"/>
</dbReference>
<evidence type="ECO:0000313" key="6">
    <source>
        <dbReference type="Proteomes" id="UP000179243"/>
    </source>
</evidence>
<dbReference type="InterPro" id="IPR050204">
    <property type="entry name" value="AraC_XylS_family_regulators"/>
</dbReference>
<dbReference type="GO" id="GO:0043565">
    <property type="term" value="F:sequence-specific DNA binding"/>
    <property type="evidence" value="ECO:0007669"/>
    <property type="project" value="InterPro"/>
</dbReference>
<keyword evidence="1" id="KW-0805">Transcription regulation</keyword>
<comment type="caution">
    <text evidence="5">The sequence shown here is derived from an EMBL/GenBank/DDBJ whole genome shotgun (WGS) entry which is preliminary data.</text>
</comment>
<gene>
    <name evidence="5" type="ORF">A2519_01855</name>
</gene>
<evidence type="ECO:0000256" key="3">
    <source>
        <dbReference type="ARBA" id="ARBA00023163"/>
    </source>
</evidence>
<dbReference type="AlphaFoldDB" id="A0A1F7FAD9"/>
<accession>A0A1F7FAD9</accession>
<dbReference type="Gene3D" id="1.10.10.60">
    <property type="entry name" value="Homeodomain-like"/>
    <property type="match status" value="1"/>
</dbReference>
<dbReference type="Pfam" id="PF12833">
    <property type="entry name" value="HTH_18"/>
    <property type="match status" value="1"/>
</dbReference>
<keyword evidence="2" id="KW-0238">DNA-binding</keyword>
<name>A0A1F7FAD9_UNCRA</name>
<feature type="domain" description="HTH araC/xylS-type" evidence="4">
    <location>
        <begin position="193"/>
        <end position="290"/>
    </location>
</feature>